<accession>A0AC61SAW1</accession>
<comment type="caution">
    <text evidence="1">The sequence shown here is derived from an EMBL/GenBank/DDBJ whole genome shotgun (WGS) entry which is preliminary data.</text>
</comment>
<dbReference type="EMBL" id="QYBA01000126">
    <property type="protein sequence ID" value="TKY91814.1"/>
    <property type="molecule type" value="Genomic_DNA"/>
</dbReference>
<sequence length="223" mass="25593">MDNTDIYGRIESFDQSVRSLNRRLRAVERRLTANKDDRGLINLEIEDEDQWNDIEIEEIHTEIHEFRNILEGVSEELSDLKSNMMGHVNESISSLQNELKTAKERIDELIKQQSKIKVQSSDAVDSINSTYQSEIATLRKELKDTQKRLHRQESLNKITVGTITVPVELSGIVASIALIVTCFLVWADRWDIIRSMYYPAGLALLFAVVVITKFIMANRNIDS</sequence>
<reference evidence="1" key="1">
    <citation type="submission" date="2018-09" db="EMBL/GenBank/DDBJ databases">
        <title>A genomic encyclopedia of anaerobic methanotrophic archaea.</title>
        <authorList>
            <person name="Skennerton C.T."/>
            <person name="Chadwick G.L."/>
            <person name="Laso-Perez R."/>
            <person name="Leu A.O."/>
            <person name="Speth D.R."/>
            <person name="Yu H."/>
            <person name="Morgan-Lang C."/>
            <person name="Hatzenpichler R."/>
            <person name="Goudeau D."/>
            <person name="Malmstrom R."/>
            <person name="Woyke T."/>
            <person name="Hallam S."/>
            <person name="Tyson G.W."/>
            <person name="Wegener G."/>
            <person name="Boetius A."/>
            <person name="Orphan V.J."/>
        </authorList>
    </citation>
    <scope>NUCLEOTIDE SEQUENCE</scope>
    <source>
        <strain evidence="1">CONS3730D10UFb2</strain>
    </source>
</reference>
<organism evidence="1 2">
    <name type="scientific">Candidatus Methanomarinus sp</name>
    <dbReference type="NCBI Taxonomy" id="3386244"/>
    <lineage>
        <taxon>Archaea</taxon>
        <taxon>Methanobacteriati</taxon>
        <taxon>Methanobacteriota</taxon>
        <taxon>Stenosarchaea group</taxon>
        <taxon>Methanomicrobia</taxon>
        <taxon>Methanosarcinales</taxon>
        <taxon>ANME-2 cluster</taxon>
        <taxon>Candidatus Methanocomedenaceae</taxon>
        <taxon>Candidatus Methanomarinus</taxon>
    </lineage>
</organism>
<proteinExistence type="predicted"/>
<gene>
    <name evidence="1" type="ORF">C5S46_03880</name>
</gene>
<evidence type="ECO:0000313" key="2">
    <source>
        <dbReference type="Proteomes" id="UP000315423"/>
    </source>
</evidence>
<name>A0AC61SAW1_9EURY</name>
<protein>
    <submittedName>
        <fullName evidence="1">Uncharacterized protein</fullName>
    </submittedName>
</protein>
<evidence type="ECO:0000313" key="1">
    <source>
        <dbReference type="EMBL" id="TKY91814.1"/>
    </source>
</evidence>
<dbReference type="Proteomes" id="UP000315423">
    <property type="component" value="Unassembled WGS sequence"/>
</dbReference>